<evidence type="ECO:0000256" key="8">
    <source>
        <dbReference type="ARBA" id="ARBA00022898"/>
    </source>
</evidence>
<dbReference type="GO" id="GO:0003941">
    <property type="term" value="F:L-serine ammonia-lyase activity"/>
    <property type="evidence" value="ECO:0007669"/>
    <property type="project" value="TreeGrafter"/>
</dbReference>
<dbReference type="InterPro" id="IPR050147">
    <property type="entry name" value="Ser/Thr_Dehydratase"/>
</dbReference>
<dbReference type="InterPro" id="IPR000634">
    <property type="entry name" value="Ser/Thr_deHydtase_PyrdxlP-BS"/>
</dbReference>
<dbReference type="InterPro" id="IPR036052">
    <property type="entry name" value="TrpB-like_PALP_sf"/>
</dbReference>
<dbReference type="InterPro" id="IPR001926">
    <property type="entry name" value="TrpB-like_PALP"/>
</dbReference>
<name>A0A3A8HW02_9BACT</name>
<dbReference type="PROSITE" id="PS00165">
    <property type="entry name" value="DEHYDRATASE_SER_THR"/>
    <property type="match status" value="1"/>
</dbReference>
<protein>
    <recommendedName>
        <fullName evidence="5 11">Threonine synthase</fullName>
        <ecNumber evidence="4 11">4.2.3.1</ecNumber>
    </recommendedName>
</protein>
<evidence type="ECO:0000259" key="13">
    <source>
        <dbReference type="Pfam" id="PF00291"/>
    </source>
</evidence>
<feature type="domain" description="Tryptophan synthase beta chain-like PALP" evidence="13">
    <location>
        <begin position="73"/>
        <end position="377"/>
    </location>
</feature>
<accession>A0A3A8HW02</accession>
<dbReference type="OrthoDB" id="9763107at2"/>
<dbReference type="AlphaFoldDB" id="A0A3A8HW02"/>
<dbReference type="CDD" id="cd01563">
    <property type="entry name" value="Thr-synth_1"/>
    <property type="match status" value="1"/>
</dbReference>
<comment type="similarity">
    <text evidence="3">Belongs to the threonine synthase family.</text>
</comment>
<dbReference type="InterPro" id="IPR004450">
    <property type="entry name" value="Thr_synthase-like"/>
</dbReference>
<evidence type="ECO:0000256" key="10">
    <source>
        <dbReference type="ARBA" id="ARBA00049144"/>
    </source>
</evidence>
<dbReference type="PANTHER" id="PTHR48078">
    <property type="entry name" value="THREONINE DEHYDRATASE, MITOCHONDRIAL-RELATED"/>
    <property type="match status" value="1"/>
</dbReference>
<dbReference type="PANTHER" id="PTHR48078:SF6">
    <property type="entry name" value="L-THREONINE DEHYDRATASE CATABOLIC TDCB"/>
    <property type="match status" value="1"/>
</dbReference>
<evidence type="ECO:0000256" key="5">
    <source>
        <dbReference type="ARBA" id="ARBA00018679"/>
    </source>
</evidence>
<dbReference type="GO" id="GO:0004794">
    <property type="term" value="F:threonine deaminase activity"/>
    <property type="evidence" value="ECO:0007669"/>
    <property type="project" value="TreeGrafter"/>
</dbReference>
<evidence type="ECO:0000313" key="14">
    <source>
        <dbReference type="EMBL" id="RKG71684.1"/>
    </source>
</evidence>
<dbReference type="Proteomes" id="UP000268094">
    <property type="component" value="Unassembled WGS sequence"/>
</dbReference>
<evidence type="ECO:0000256" key="1">
    <source>
        <dbReference type="ARBA" id="ARBA00001933"/>
    </source>
</evidence>
<evidence type="ECO:0000256" key="2">
    <source>
        <dbReference type="ARBA" id="ARBA00004979"/>
    </source>
</evidence>
<evidence type="ECO:0000256" key="4">
    <source>
        <dbReference type="ARBA" id="ARBA00013028"/>
    </source>
</evidence>
<comment type="cofactor">
    <cofactor evidence="1 12">
        <name>pyridoxal 5'-phosphate</name>
        <dbReference type="ChEBI" id="CHEBI:597326"/>
    </cofactor>
</comment>
<evidence type="ECO:0000256" key="3">
    <source>
        <dbReference type="ARBA" id="ARBA00005517"/>
    </source>
</evidence>
<organism evidence="14 15">
    <name type="scientific">Corallococcus terminator</name>
    <dbReference type="NCBI Taxonomy" id="2316733"/>
    <lineage>
        <taxon>Bacteria</taxon>
        <taxon>Pseudomonadati</taxon>
        <taxon>Myxococcota</taxon>
        <taxon>Myxococcia</taxon>
        <taxon>Myxococcales</taxon>
        <taxon>Cystobacterineae</taxon>
        <taxon>Myxococcaceae</taxon>
        <taxon>Corallococcus</taxon>
    </lineage>
</organism>
<dbReference type="UniPathway" id="UPA00050">
    <property type="reaction ID" value="UER00065"/>
</dbReference>
<comment type="caution">
    <text evidence="14">The sequence shown here is derived from an EMBL/GenBank/DDBJ whole genome shotgun (WGS) entry which is preliminary data.</text>
</comment>
<dbReference type="EC" id="4.2.3.1" evidence="4 11"/>
<comment type="pathway">
    <text evidence="2">Amino-acid biosynthesis; L-threonine biosynthesis; L-threonine from L-aspartate: step 5/5.</text>
</comment>
<gene>
    <name evidence="14" type="ORF">D7V88_39200</name>
</gene>
<feature type="modified residue" description="N6-(pyridoxal phosphate)lysine" evidence="12">
    <location>
        <position position="110"/>
    </location>
</feature>
<keyword evidence="6" id="KW-0028">Amino-acid biosynthesis</keyword>
<keyword evidence="15" id="KW-1185">Reference proteome</keyword>
<dbReference type="SUPFAM" id="SSF53686">
    <property type="entry name" value="Tryptophan synthase beta subunit-like PLP-dependent enzymes"/>
    <property type="match status" value="1"/>
</dbReference>
<dbReference type="NCBIfam" id="NF006050">
    <property type="entry name" value="PRK08197.1"/>
    <property type="match status" value="1"/>
</dbReference>
<dbReference type="EMBL" id="RAVZ01000513">
    <property type="protein sequence ID" value="RKG71684.1"/>
    <property type="molecule type" value="Genomic_DNA"/>
</dbReference>
<dbReference type="Gene3D" id="3.40.50.1100">
    <property type="match status" value="2"/>
</dbReference>
<evidence type="ECO:0000256" key="9">
    <source>
        <dbReference type="ARBA" id="ARBA00023239"/>
    </source>
</evidence>
<keyword evidence="9 14" id="KW-0456">Lyase</keyword>
<dbReference type="NCBIfam" id="TIGR00260">
    <property type="entry name" value="thrC"/>
    <property type="match status" value="1"/>
</dbReference>
<evidence type="ECO:0000256" key="11">
    <source>
        <dbReference type="NCBIfam" id="TIGR00260"/>
    </source>
</evidence>
<comment type="catalytic activity">
    <reaction evidence="10">
        <text>O-phospho-L-homoserine + H2O = L-threonine + phosphate</text>
        <dbReference type="Rhea" id="RHEA:10840"/>
        <dbReference type="ChEBI" id="CHEBI:15377"/>
        <dbReference type="ChEBI" id="CHEBI:43474"/>
        <dbReference type="ChEBI" id="CHEBI:57590"/>
        <dbReference type="ChEBI" id="CHEBI:57926"/>
        <dbReference type="EC" id="4.2.3.1"/>
    </reaction>
</comment>
<evidence type="ECO:0000256" key="6">
    <source>
        <dbReference type="ARBA" id="ARBA00022605"/>
    </source>
</evidence>
<reference evidence="15" key="1">
    <citation type="submission" date="2018-09" db="EMBL/GenBank/DDBJ databases">
        <authorList>
            <person name="Livingstone P.G."/>
            <person name="Whitworth D.E."/>
        </authorList>
    </citation>
    <scope>NUCLEOTIDE SEQUENCE [LARGE SCALE GENOMIC DNA]</scope>
    <source>
        <strain evidence="15">CA054A</strain>
    </source>
</reference>
<proteinExistence type="inferred from homology"/>
<dbReference type="RefSeq" id="WP_120545629.1">
    <property type="nucleotide sequence ID" value="NZ_RAVZ01000513.1"/>
</dbReference>
<dbReference type="GO" id="GO:0030170">
    <property type="term" value="F:pyridoxal phosphate binding"/>
    <property type="evidence" value="ECO:0007669"/>
    <property type="project" value="InterPro"/>
</dbReference>
<sequence length="390" mass="41541">MSVLRLDCTKCDRTYAPGSVWNLCTACQAPLFARYDLERAARTLKPEALAGRERSMWRYHEVLPVEDPAHRLSLGEGFTPLLQAPRLAGWLGLKRVLVKDESGNPTGSFKARGLSAAVSMAKVLGAQAVCLPSAGNAGSALAAYAARGGMEAHVFVPKDIASLFLMETRAYGAHVETVEGLISDAGRVCAGLAKEHGWYECATLKEPYRVEGKKTMGYELAEQLGWTLPDVILYPTGGGTGLIGMWKAFEELEAMGLIGSKRPRMVAVQAQGCAPIVKAHAEGKPDAPMWPGATTHAHGLRVPKALGDFLILRAVKDSHGTAVSVTEEEIVQGTKDIASAEGLFVAPEGGACVAALKKLHAAGDVTPEESVVVFNTGTGFKYVENMAPLW</sequence>
<dbReference type="GO" id="GO:0009088">
    <property type="term" value="P:threonine biosynthetic process"/>
    <property type="evidence" value="ECO:0007669"/>
    <property type="project" value="UniProtKB-UniRule"/>
</dbReference>
<dbReference type="GO" id="GO:0004795">
    <property type="term" value="F:threonine synthase activity"/>
    <property type="evidence" value="ECO:0007669"/>
    <property type="project" value="UniProtKB-UniRule"/>
</dbReference>
<dbReference type="GO" id="GO:0006567">
    <property type="term" value="P:L-threonine catabolic process"/>
    <property type="evidence" value="ECO:0007669"/>
    <property type="project" value="TreeGrafter"/>
</dbReference>
<dbReference type="GO" id="GO:0009097">
    <property type="term" value="P:isoleucine biosynthetic process"/>
    <property type="evidence" value="ECO:0007669"/>
    <property type="project" value="TreeGrafter"/>
</dbReference>
<keyword evidence="7" id="KW-0791">Threonine biosynthesis</keyword>
<evidence type="ECO:0000256" key="12">
    <source>
        <dbReference type="PIRSR" id="PIRSR604450-51"/>
    </source>
</evidence>
<keyword evidence="8 12" id="KW-0663">Pyridoxal phosphate</keyword>
<dbReference type="Pfam" id="PF00291">
    <property type="entry name" value="PALP"/>
    <property type="match status" value="1"/>
</dbReference>
<dbReference type="GO" id="GO:0006565">
    <property type="term" value="P:L-serine catabolic process"/>
    <property type="evidence" value="ECO:0007669"/>
    <property type="project" value="TreeGrafter"/>
</dbReference>
<evidence type="ECO:0000256" key="7">
    <source>
        <dbReference type="ARBA" id="ARBA00022697"/>
    </source>
</evidence>
<evidence type="ECO:0000313" key="15">
    <source>
        <dbReference type="Proteomes" id="UP000268094"/>
    </source>
</evidence>